<dbReference type="SUPFAM" id="SSF52218">
    <property type="entry name" value="Flavoproteins"/>
    <property type="match status" value="1"/>
</dbReference>
<dbReference type="PANTHER" id="PTHR30543">
    <property type="entry name" value="CHROMATE REDUCTASE"/>
    <property type="match status" value="1"/>
</dbReference>
<evidence type="ECO:0000313" key="2">
    <source>
        <dbReference type="EMBL" id="MCK0196363.1"/>
    </source>
</evidence>
<evidence type="ECO:0000259" key="1">
    <source>
        <dbReference type="Pfam" id="PF03358"/>
    </source>
</evidence>
<comment type="caution">
    <text evidence="2">The sequence shown here is derived from an EMBL/GenBank/DDBJ whole genome shotgun (WGS) entry which is preliminary data.</text>
</comment>
<reference evidence="2 3" key="1">
    <citation type="submission" date="2022-04" db="EMBL/GenBank/DDBJ databases">
        <authorList>
            <person name="Grouzdev D.S."/>
            <person name="Pantiukh K.S."/>
            <person name="Krutkina M.S."/>
        </authorList>
    </citation>
    <scope>NUCLEOTIDE SEQUENCE [LARGE SCALE GENOMIC DNA]</scope>
    <source>
        <strain evidence="2 3">6x-1</strain>
    </source>
</reference>
<gene>
    <name evidence="2" type="ORF">MWN34_05485</name>
</gene>
<dbReference type="InterPro" id="IPR029039">
    <property type="entry name" value="Flavoprotein-like_sf"/>
</dbReference>
<keyword evidence="3" id="KW-1185">Reference proteome</keyword>
<accession>A0ABT0D8T6</accession>
<evidence type="ECO:0000313" key="3">
    <source>
        <dbReference type="Proteomes" id="UP001203284"/>
    </source>
</evidence>
<dbReference type="RefSeq" id="WP_247027371.1">
    <property type="nucleotide sequence ID" value="NZ_JALKCH010000003.1"/>
</dbReference>
<dbReference type="Pfam" id="PF03358">
    <property type="entry name" value="FMN_red"/>
    <property type="match status" value="1"/>
</dbReference>
<dbReference type="EMBL" id="JALKCH010000003">
    <property type="protein sequence ID" value="MCK0196363.1"/>
    <property type="molecule type" value="Genomic_DNA"/>
</dbReference>
<dbReference type="Proteomes" id="UP001203284">
    <property type="component" value="Unassembled WGS sequence"/>
</dbReference>
<dbReference type="InterPro" id="IPR050712">
    <property type="entry name" value="NAD(P)H-dep_reductase"/>
</dbReference>
<protein>
    <submittedName>
        <fullName evidence="2">NAD(P)H-dependent oxidoreductase</fullName>
    </submittedName>
</protein>
<dbReference type="Gene3D" id="3.40.50.360">
    <property type="match status" value="1"/>
</dbReference>
<organism evidence="2 3">
    <name type="scientific">Ancylobacter crimeensis</name>
    <dbReference type="NCBI Taxonomy" id="2579147"/>
    <lineage>
        <taxon>Bacteria</taxon>
        <taxon>Pseudomonadati</taxon>
        <taxon>Pseudomonadota</taxon>
        <taxon>Alphaproteobacteria</taxon>
        <taxon>Hyphomicrobiales</taxon>
        <taxon>Xanthobacteraceae</taxon>
        <taxon>Ancylobacter</taxon>
    </lineage>
</organism>
<dbReference type="PANTHER" id="PTHR30543:SF21">
    <property type="entry name" value="NAD(P)H-DEPENDENT FMN REDUCTASE LOT6"/>
    <property type="match status" value="1"/>
</dbReference>
<proteinExistence type="predicted"/>
<name>A0ABT0D8T6_9HYPH</name>
<dbReference type="InterPro" id="IPR005025">
    <property type="entry name" value="FMN_Rdtase-like_dom"/>
</dbReference>
<sequence>MTTPKLIGISGSLRAGSFSTAILEGLKDALAGKAELNVYRLNDLPFYNQDVDTETPPAAVADFRAAIAAADGVIVASPEYNFSMSGVIKNAIDWASRPYGKGPIRGKPTLVITSSPGSTGGLRAQAPLRETLYAAGGLVVHTPHIAIAGVADKVKDGKLVEQKALDFALGGIDALLNEIRVRKA</sequence>
<feature type="domain" description="NADPH-dependent FMN reductase-like" evidence="1">
    <location>
        <begin position="4"/>
        <end position="149"/>
    </location>
</feature>